<dbReference type="Proteomes" id="UP000886501">
    <property type="component" value="Unassembled WGS sequence"/>
</dbReference>
<protein>
    <submittedName>
        <fullName evidence="1">Heme peroxidase</fullName>
    </submittedName>
</protein>
<keyword evidence="1" id="KW-0575">Peroxidase</keyword>
<proteinExistence type="predicted"/>
<gene>
    <name evidence="1" type="ORF">BDM02DRAFT_3183434</name>
</gene>
<accession>A0ACB6ZUG9</accession>
<sequence length="962" mass="107099">MPSPLTRLAGAAANFSRSRVELNETTGTPIPKLLTRNIYEVEKASRAGPPFSLSDLPAYIDAVKNMNGAGLDDRKFLLEKLLTLMSRLPKGSRLRKTIEEYVIGLLYRDLPHPPGPYLALPPAGTIPYPQPAGVHYAFRPADGSFYNPLTPSLGKVGTPYARSVPTRTTIPPSHLPDAATVFDTLLRRDQVLSHPGGLSSLFFAFANLIIHSIFDTSHADWSINNASSYLDLGILYGTSEKQVNSIRRLDGSGKIWNDVFTDSRLLFMPPSVCALLIIFSRNHNYVADKISSINEKSTFSSLPITDSAARTVQDDEIFHRARLVNTAFFMQVILRDYVGVILGMVRDGSIWRLNPLEVARDSDHSLTPRGEGNAVSIEFNLLYRWHACISEQDTAWTEQVFKKLFPGKEWDQITVADFQAAAGTAMRPGPDVKAWTFGGLERGTDGSFKDADIADFLHSATESAACAFKARGIPSVLRVIEIMGIEQGRAWGACSLNEFRKFVGLRPYESFEEWNPDPEINQAAANLYQDIDNLELHVGLQAEETKIPMPGAGLCPGYTISRAILSDAVCLTRGDRFMTTEFTPFNLTVWGYNDCQFDENDGSFGGMLSKLLFRHLPEYYPPGSAYAHFAFIVPESMRGYISSQGCSEDDYTWTRPTKTPLGLGTIENRVQKLVRYPIVSVKKPLFSSRAVDHTASSFFHITKRLIEEKFVLDIDSTTRHLNIVGDIVNLVPICWIAEGIMDLSIKSTTDPDGDVDAKDVYSVFSEVTDYIFVNIDHSQDWALHNASAETVCKFSLLIEALLRDSTSGLVNALKRFLKLKPSYNESLMRRLGRVFGRPQSVAASVFMETAATAALFSKAVALVIDYIFENSKARDVHNSLHPKDAKGDGEVISLIREALHLQDFGHYWDEQVLGVRPTETPLENYGLLDPSFFERTAVEILRAVFTRDDIVKRPNQPVNMGR</sequence>
<dbReference type="EMBL" id="MU117967">
    <property type="protein sequence ID" value="KAF9652756.1"/>
    <property type="molecule type" value="Genomic_DNA"/>
</dbReference>
<reference evidence="1" key="2">
    <citation type="journal article" date="2020" name="Nat. Commun.">
        <title>Large-scale genome sequencing of mycorrhizal fungi provides insights into the early evolution of symbiotic traits.</title>
        <authorList>
            <person name="Miyauchi S."/>
            <person name="Kiss E."/>
            <person name="Kuo A."/>
            <person name="Drula E."/>
            <person name="Kohler A."/>
            <person name="Sanchez-Garcia M."/>
            <person name="Morin E."/>
            <person name="Andreopoulos B."/>
            <person name="Barry K.W."/>
            <person name="Bonito G."/>
            <person name="Buee M."/>
            <person name="Carver A."/>
            <person name="Chen C."/>
            <person name="Cichocki N."/>
            <person name="Clum A."/>
            <person name="Culley D."/>
            <person name="Crous P.W."/>
            <person name="Fauchery L."/>
            <person name="Girlanda M."/>
            <person name="Hayes R.D."/>
            <person name="Keri Z."/>
            <person name="LaButti K."/>
            <person name="Lipzen A."/>
            <person name="Lombard V."/>
            <person name="Magnuson J."/>
            <person name="Maillard F."/>
            <person name="Murat C."/>
            <person name="Nolan M."/>
            <person name="Ohm R.A."/>
            <person name="Pangilinan J."/>
            <person name="Pereira M.F."/>
            <person name="Perotto S."/>
            <person name="Peter M."/>
            <person name="Pfister S."/>
            <person name="Riley R."/>
            <person name="Sitrit Y."/>
            <person name="Stielow J.B."/>
            <person name="Szollosi G."/>
            <person name="Zifcakova L."/>
            <person name="Stursova M."/>
            <person name="Spatafora J.W."/>
            <person name="Tedersoo L."/>
            <person name="Vaario L.M."/>
            <person name="Yamada A."/>
            <person name="Yan M."/>
            <person name="Wang P."/>
            <person name="Xu J."/>
            <person name="Bruns T."/>
            <person name="Baldrian P."/>
            <person name="Vilgalys R."/>
            <person name="Dunand C."/>
            <person name="Henrissat B."/>
            <person name="Grigoriev I.V."/>
            <person name="Hibbett D."/>
            <person name="Nagy L.G."/>
            <person name="Martin F.M."/>
        </authorList>
    </citation>
    <scope>NUCLEOTIDE SEQUENCE</scope>
    <source>
        <strain evidence="1">P2</strain>
    </source>
</reference>
<keyword evidence="1" id="KW-0560">Oxidoreductase</keyword>
<keyword evidence="2" id="KW-1185">Reference proteome</keyword>
<comment type="caution">
    <text evidence="1">The sequence shown here is derived from an EMBL/GenBank/DDBJ whole genome shotgun (WGS) entry which is preliminary data.</text>
</comment>
<name>A0ACB6ZUG9_THEGA</name>
<evidence type="ECO:0000313" key="1">
    <source>
        <dbReference type="EMBL" id="KAF9652756.1"/>
    </source>
</evidence>
<reference evidence="1" key="1">
    <citation type="submission" date="2019-10" db="EMBL/GenBank/DDBJ databases">
        <authorList>
            <consortium name="DOE Joint Genome Institute"/>
            <person name="Kuo A."/>
            <person name="Miyauchi S."/>
            <person name="Kiss E."/>
            <person name="Drula E."/>
            <person name="Kohler A."/>
            <person name="Sanchez-Garcia M."/>
            <person name="Andreopoulos B."/>
            <person name="Barry K.W."/>
            <person name="Bonito G."/>
            <person name="Buee M."/>
            <person name="Carver A."/>
            <person name="Chen C."/>
            <person name="Cichocki N."/>
            <person name="Clum A."/>
            <person name="Culley D."/>
            <person name="Crous P.W."/>
            <person name="Fauchery L."/>
            <person name="Girlanda M."/>
            <person name="Hayes R."/>
            <person name="Keri Z."/>
            <person name="Labutti K."/>
            <person name="Lipzen A."/>
            <person name="Lombard V."/>
            <person name="Magnuson J."/>
            <person name="Maillard F."/>
            <person name="Morin E."/>
            <person name="Murat C."/>
            <person name="Nolan M."/>
            <person name="Ohm R."/>
            <person name="Pangilinan J."/>
            <person name="Pereira M."/>
            <person name="Perotto S."/>
            <person name="Peter M."/>
            <person name="Riley R."/>
            <person name="Sitrit Y."/>
            <person name="Stielow B."/>
            <person name="Szollosi G."/>
            <person name="Zifcakova L."/>
            <person name="Stursova M."/>
            <person name="Spatafora J.W."/>
            <person name="Tedersoo L."/>
            <person name="Vaario L.-M."/>
            <person name="Yamada A."/>
            <person name="Yan M."/>
            <person name="Wang P."/>
            <person name="Xu J."/>
            <person name="Bruns T."/>
            <person name="Baldrian P."/>
            <person name="Vilgalys R."/>
            <person name="Henrissat B."/>
            <person name="Grigoriev I.V."/>
            <person name="Hibbett D."/>
            <person name="Nagy L.G."/>
            <person name="Martin F.M."/>
        </authorList>
    </citation>
    <scope>NUCLEOTIDE SEQUENCE</scope>
    <source>
        <strain evidence="1">P2</strain>
    </source>
</reference>
<organism evidence="1 2">
    <name type="scientific">Thelephora ganbajun</name>
    <name type="common">Ganba fungus</name>
    <dbReference type="NCBI Taxonomy" id="370292"/>
    <lineage>
        <taxon>Eukaryota</taxon>
        <taxon>Fungi</taxon>
        <taxon>Dikarya</taxon>
        <taxon>Basidiomycota</taxon>
        <taxon>Agaricomycotina</taxon>
        <taxon>Agaricomycetes</taxon>
        <taxon>Thelephorales</taxon>
        <taxon>Thelephoraceae</taxon>
        <taxon>Thelephora</taxon>
    </lineage>
</organism>
<evidence type="ECO:0000313" key="2">
    <source>
        <dbReference type="Proteomes" id="UP000886501"/>
    </source>
</evidence>